<protein>
    <submittedName>
        <fullName evidence="4">Putative Tubulin cofactor C domain-containing protein 1</fullName>
    </submittedName>
</protein>
<dbReference type="VEuPathDB" id="TriTrypDB:BCY84_14607"/>
<dbReference type="PANTHER" id="PTHR16052">
    <property type="entry name" value="TBCC DOMAIN-CONTAINING PROTEIN 1"/>
    <property type="match status" value="1"/>
</dbReference>
<dbReference type="VEuPathDB" id="TriTrypDB:TcCLB.504153.100"/>
<dbReference type="VEuPathDB" id="TriTrypDB:TcCL_ESM00481"/>
<dbReference type="AlphaFoldDB" id="A0A2V2W2B3"/>
<evidence type="ECO:0000259" key="3">
    <source>
        <dbReference type="PROSITE" id="PS51329"/>
    </source>
</evidence>
<name>A0A2V2W2B3_TRYCR</name>
<comment type="similarity">
    <text evidence="1">Belongs to the TBCC family.</text>
</comment>
<evidence type="ECO:0000313" key="5">
    <source>
        <dbReference type="Proteomes" id="UP000246121"/>
    </source>
</evidence>
<reference evidence="4 5" key="1">
    <citation type="journal article" date="2018" name="Microb. Genom.">
        <title>Expanding an expanded genome: long-read sequencing of Trypanosoma cruzi.</title>
        <authorList>
            <person name="Berna L."/>
            <person name="Rodriguez M."/>
            <person name="Chiribao M.L."/>
            <person name="Parodi-Talice A."/>
            <person name="Pita S."/>
            <person name="Rijo G."/>
            <person name="Alvarez-Valin F."/>
            <person name="Robello C."/>
        </authorList>
    </citation>
    <scope>NUCLEOTIDE SEQUENCE [LARGE SCALE GENOMIC DNA]</scope>
    <source>
        <strain evidence="4 5">Dm28c</strain>
    </source>
</reference>
<dbReference type="PANTHER" id="PTHR16052:SF0">
    <property type="entry name" value="TBCC DOMAIN-CONTAINING PROTEIN 1"/>
    <property type="match status" value="1"/>
</dbReference>
<dbReference type="VEuPathDB" id="TriTrypDB:TcYC6_0072820"/>
<dbReference type="InterPro" id="IPR039589">
    <property type="entry name" value="TBCC1"/>
</dbReference>
<feature type="coiled-coil region" evidence="2">
    <location>
        <begin position="473"/>
        <end position="500"/>
    </location>
</feature>
<comment type="caution">
    <text evidence="4">The sequence shown here is derived from an EMBL/GenBank/DDBJ whole genome shotgun (WGS) entry which is preliminary data.</text>
</comment>
<dbReference type="Pfam" id="PF07986">
    <property type="entry name" value="TBCC"/>
    <property type="match status" value="1"/>
</dbReference>
<sequence>MSGRYAGNTYYGEGDDRYVDAYPASPLFSTNQVVFCVNPVLFTNCGILLDAPSGLTTSAIMKIRQESSNSAAISLAMWRDIAVNVIGIRESVAYSVFEVVYALTGSFVQTPVAPQVNGNLASAKSIAEYRQEGNRALLKKMGGSVDEARWPAASVSRQVSLPALTIFLLAQLILEHPPRAMLGEISQELIMSSVRQQLHDYITAVAITRPGRLTVGDAQELKILLREFVNGVEQPFGTSIGFLWPRSEKTIDITILSQFIRPRIMLPSELAATTTSVSFRNNVVVRGLRGTVYIPPCPVMPNNNTKLMISSSYTIEKCSQSSLYITSDLPHTRLSQLVNCTVAIGPVGGVLCIDRCENCNISALCAAIVVSQCKNVTIFVCTNTPPVLSSYDGVNTLENVRFAPYNSHYSTLEEHLASSGVNPKLNLWNVGLPTSQYVLPPDDFTPICFPVAPHTNAVITTRTNPCPLPRLYAEALERRLQRFHDTSAQLQEAYQRLETEGRKDLAEKLRGKVHTMFMEWLQRTGQEKGLISLLHQGTESHSQN</sequence>
<feature type="domain" description="C-CAP/cofactor C-like" evidence="3">
    <location>
        <begin position="267"/>
        <end position="423"/>
    </location>
</feature>
<keyword evidence="2" id="KW-0175">Coiled coil</keyword>
<organism evidence="4 5">
    <name type="scientific">Trypanosoma cruzi</name>
    <dbReference type="NCBI Taxonomy" id="5693"/>
    <lineage>
        <taxon>Eukaryota</taxon>
        <taxon>Discoba</taxon>
        <taxon>Euglenozoa</taxon>
        <taxon>Kinetoplastea</taxon>
        <taxon>Metakinetoplastina</taxon>
        <taxon>Trypanosomatida</taxon>
        <taxon>Trypanosomatidae</taxon>
        <taxon>Trypanosoma</taxon>
        <taxon>Schizotrypanum</taxon>
    </lineage>
</organism>
<accession>A0A2V2W2B3</accession>
<evidence type="ECO:0000313" key="4">
    <source>
        <dbReference type="EMBL" id="PWV02772.1"/>
    </source>
</evidence>
<dbReference type="InterPro" id="IPR017901">
    <property type="entry name" value="C-CAP_CF_C-like"/>
</dbReference>
<dbReference type="VEuPathDB" id="TriTrypDB:TcBrA4_0058440"/>
<dbReference type="Proteomes" id="UP000246121">
    <property type="component" value="Unassembled WGS sequence"/>
</dbReference>
<dbReference type="EMBL" id="PRFA01000002">
    <property type="protein sequence ID" value="PWV02772.1"/>
    <property type="molecule type" value="Genomic_DNA"/>
</dbReference>
<dbReference type="VEuPathDB" id="TriTrypDB:TCSYLVIO_005557"/>
<dbReference type="VEuPathDB" id="TriTrypDB:ECC02_002776"/>
<dbReference type="InterPro" id="IPR012945">
    <property type="entry name" value="Tubulin-bd_cofactor_C_dom"/>
</dbReference>
<dbReference type="Gene3D" id="2.160.20.70">
    <property type="match status" value="1"/>
</dbReference>
<proteinExistence type="inferred from homology"/>
<evidence type="ECO:0000256" key="1">
    <source>
        <dbReference type="ARBA" id="ARBA00008848"/>
    </source>
</evidence>
<dbReference type="VEuPathDB" id="TriTrypDB:C4B63_2g454"/>
<evidence type="ECO:0000256" key="2">
    <source>
        <dbReference type="SAM" id="Coils"/>
    </source>
</evidence>
<gene>
    <name evidence="4" type="ORF">C4B63_2g454</name>
</gene>
<dbReference type="PROSITE" id="PS51329">
    <property type="entry name" value="C_CAP_COFACTOR_C"/>
    <property type="match status" value="1"/>
</dbReference>
<dbReference type="InterPro" id="IPR016098">
    <property type="entry name" value="CAP/MinC_C"/>
</dbReference>
<dbReference type="VEuPathDB" id="TriTrypDB:TcG_04112"/>
<dbReference type="VEuPathDB" id="TriTrypDB:Tc_MARK_6217"/>
<dbReference type="VEuPathDB" id="TriTrypDB:TCDM_01542"/>
<dbReference type="VEuPathDB" id="TriTrypDB:C3747_1g480"/>